<dbReference type="AlphaFoldDB" id="A0A382EAW2"/>
<accession>A0A382EAW2</accession>
<reference evidence="1" key="1">
    <citation type="submission" date="2018-05" db="EMBL/GenBank/DDBJ databases">
        <authorList>
            <person name="Lanie J.A."/>
            <person name="Ng W.-L."/>
            <person name="Kazmierczak K.M."/>
            <person name="Andrzejewski T.M."/>
            <person name="Davidsen T.M."/>
            <person name="Wayne K.J."/>
            <person name="Tettelin H."/>
            <person name="Glass J.I."/>
            <person name="Rusch D."/>
            <person name="Podicherti R."/>
            <person name="Tsui H.-C.T."/>
            <person name="Winkler M.E."/>
        </authorList>
    </citation>
    <scope>NUCLEOTIDE SEQUENCE</scope>
</reference>
<gene>
    <name evidence="1" type="ORF">METZ01_LOCUS200800</name>
</gene>
<feature type="non-terminal residue" evidence="1">
    <location>
        <position position="1"/>
    </location>
</feature>
<protein>
    <submittedName>
        <fullName evidence="1">Uncharacterized protein</fullName>
    </submittedName>
</protein>
<proteinExistence type="predicted"/>
<dbReference type="EMBL" id="UINC01043633">
    <property type="protein sequence ID" value="SVB47946.1"/>
    <property type="molecule type" value="Genomic_DNA"/>
</dbReference>
<organism evidence="1">
    <name type="scientific">marine metagenome</name>
    <dbReference type="NCBI Taxonomy" id="408172"/>
    <lineage>
        <taxon>unclassified sequences</taxon>
        <taxon>metagenomes</taxon>
        <taxon>ecological metagenomes</taxon>
    </lineage>
</organism>
<evidence type="ECO:0000313" key="1">
    <source>
        <dbReference type="EMBL" id="SVB47946.1"/>
    </source>
</evidence>
<name>A0A382EAW2_9ZZZZ</name>
<sequence>VKDNYVSHFFVWLSPLLVTTTVNSSNIAVNFDDDDTREAFLGGQLIGPINTNSKYWNSSIDRDFRSLKAGRINNLIDNSGVQAGAIVVWRSKDTWRIDNGLATTDNQKLSRSYLGDGGPNGNLIIVSSIPYRKYDLYVLFSPGSMPMVATPT</sequence>